<gene>
    <name evidence="1" type="ORF">NE619_08245</name>
</gene>
<name>A0ABT1RNF1_9FIRM</name>
<dbReference type="InterPro" id="IPR024532">
    <property type="entry name" value="DUF3830"/>
</dbReference>
<dbReference type="Pfam" id="PF12903">
    <property type="entry name" value="DUF3830"/>
    <property type="match status" value="1"/>
</dbReference>
<organism evidence="1 2">
    <name type="scientific">Anaerovorax odorimutans</name>
    <dbReference type="NCBI Taxonomy" id="109327"/>
    <lineage>
        <taxon>Bacteria</taxon>
        <taxon>Bacillati</taxon>
        <taxon>Bacillota</taxon>
        <taxon>Clostridia</taxon>
        <taxon>Peptostreptococcales</taxon>
        <taxon>Anaerovoracaceae</taxon>
        <taxon>Anaerovorax</taxon>
    </lineage>
</organism>
<dbReference type="Gene3D" id="2.40.100.20">
    <property type="match status" value="1"/>
</dbReference>
<proteinExistence type="predicted"/>
<reference evidence="1 2" key="1">
    <citation type="submission" date="2022-06" db="EMBL/GenBank/DDBJ databases">
        <title>Isolation of gut microbiota from human fecal samples.</title>
        <authorList>
            <person name="Pamer E.G."/>
            <person name="Barat B."/>
            <person name="Waligurski E."/>
            <person name="Medina S."/>
            <person name="Paddock L."/>
            <person name="Mostad J."/>
        </authorList>
    </citation>
    <scope>NUCLEOTIDE SEQUENCE [LARGE SCALE GENOMIC DNA]</scope>
    <source>
        <strain evidence="1 2">SL.3.17</strain>
    </source>
</reference>
<comment type="caution">
    <text evidence="1">The sequence shown here is derived from an EMBL/GenBank/DDBJ whole genome shotgun (WGS) entry which is preliminary data.</text>
</comment>
<accession>A0ABT1RNF1</accession>
<evidence type="ECO:0000313" key="2">
    <source>
        <dbReference type="Proteomes" id="UP001524502"/>
    </source>
</evidence>
<dbReference type="EMBL" id="JANFXK010000007">
    <property type="protein sequence ID" value="MCQ4636718.1"/>
    <property type="molecule type" value="Genomic_DNA"/>
</dbReference>
<keyword evidence="2" id="KW-1185">Reference proteome</keyword>
<protein>
    <submittedName>
        <fullName evidence="1">DUF3830 family protein</fullName>
    </submittedName>
</protein>
<sequence>MKNVEIKSGKFRFVGRLLEEEAPKTCAVFEKMLPLKSQFIHVRWSGEGIWIPYGDTRTGLDYENHTSHPAKGEMLLYPGGISEMEIIMSYGRCCFASQHGQLSGNHFLTITEGLEDLYEFGRKVLWEGAQEIEIRLI</sequence>
<evidence type="ECO:0000313" key="1">
    <source>
        <dbReference type="EMBL" id="MCQ4636718.1"/>
    </source>
</evidence>
<dbReference type="Proteomes" id="UP001524502">
    <property type="component" value="Unassembled WGS sequence"/>
</dbReference>
<dbReference type="RefSeq" id="WP_256131912.1">
    <property type="nucleotide sequence ID" value="NZ_JANFXK010000007.1"/>
</dbReference>